<comment type="caution">
    <text evidence="9">The sequence shown here is derived from an EMBL/GenBank/DDBJ whole genome shotgun (WGS) entry which is preliminary data.</text>
</comment>
<dbReference type="InterPro" id="IPR051205">
    <property type="entry name" value="UbiH/COQ6_monooxygenase"/>
</dbReference>
<comment type="similarity">
    <text evidence="3">Belongs to the UbiH/COQ6 family.</text>
</comment>
<dbReference type="PANTHER" id="PTHR43876:SF25">
    <property type="entry name" value="MONOOXYGENASE NMA2164"/>
    <property type="match status" value="1"/>
</dbReference>
<evidence type="ECO:0000256" key="2">
    <source>
        <dbReference type="ARBA" id="ARBA00004749"/>
    </source>
</evidence>
<sequence>MTNFDIVVVGAGPIGLAFAASLAASDLKVALIERRSMADLAQPAFDGREIALTHASVKILQELGAWDAIPCSEKSPLRGARVLNGSSPFALSFDAPHGSAKPLGILVPNHWIRRALFSIVREREHARVFSGCKVVAAQVNPGNAKVTLSDGRQLTAGLLVAADSRLSVLRDLLGIAADINRLGCSMLICRVRHELPHHRIATEWFDHKQTIAMLPLAEGVSSLLVTLPANEVSRLVVMNDADFLAEMSQRCHGRLGTMSLASSRHAYSLVTTWADRFWMPRAALIGDAAVGMHPVTAHGFNIGLGGQHRLAEGILTAWGKGTDIADPSLLRHYETRLRLSAAPLYHATNVLVKLYTDERPLARAARHVGLRLGQHLPFVRRGISAALGR</sequence>
<dbReference type="NCBIfam" id="NF006593">
    <property type="entry name" value="PRK09126.1"/>
    <property type="match status" value="1"/>
</dbReference>
<organism evidence="9 10">
    <name type="scientific">Mesorhizobium argentiipisi</name>
    <dbReference type="NCBI Taxonomy" id="3015175"/>
    <lineage>
        <taxon>Bacteria</taxon>
        <taxon>Pseudomonadati</taxon>
        <taxon>Pseudomonadota</taxon>
        <taxon>Alphaproteobacteria</taxon>
        <taxon>Hyphomicrobiales</taxon>
        <taxon>Phyllobacteriaceae</taxon>
        <taxon>Mesorhizobium</taxon>
    </lineage>
</organism>
<keyword evidence="6" id="KW-0560">Oxidoreductase</keyword>
<evidence type="ECO:0000256" key="4">
    <source>
        <dbReference type="ARBA" id="ARBA00022630"/>
    </source>
</evidence>
<gene>
    <name evidence="9" type="primary">ubiM</name>
    <name evidence="9" type="ORF">O7A05_06690</name>
</gene>
<comment type="cofactor">
    <cofactor evidence="1">
        <name>FAD</name>
        <dbReference type="ChEBI" id="CHEBI:57692"/>
    </cofactor>
</comment>
<protein>
    <submittedName>
        <fullName evidence="9">5-demethoxyubiquinol-8 5-hydroxylase UbiM</fullName>
    </submittedName>
</protein>
<dbReference type="PANTHER" id="PTHR43876">
    <property type="entry name" value="UBIQUINONE BIOSYNTHESIS MONOOXYGENASE COQ6, MITOCHONDRIAL"/>
    <property type="match status" value="1"/>
</dbReference>
<dbReference type="PRINTS" id="PR00420">
    <property type="entry name" value="RNGMNOXGNASE"/>
</dbReference>
<dbReference type="NCBIfam" id="TIGR01988">
    <property type="entry name" value="Ubi-OHases"/>
    <property type="match status" value="1"/>
</dbReference>
<evidence type="ECO:0000256" key="3">
    <source>
        <dbReference type="ARBA" id="ARBA00005349"/>
    </source>
</evidence>
<dbReference type="RefSeq" id="WP_337092198.1">
    <property type="nucleotide sequence ID" value="NZ_JAPYKO010000003.1"/>
</dbReference>
<dbReference type="EMBL" id="JAPYKO010000003">
    <property type="protein sequence ID" value="MEI9401865.1"/>
    <property type="molecule type" value="Genomic_DNA"/>
</dbReference>
<comment type="pathway">
    <text evidence="2">Cofactor biosynthesis; ubiquinone biosynthesis.</text>
</comment>
<name>A0ABU8K8Q5_9HYPH</name>
<keyword evidence="5" id="KW-0274">FAD</keyword>
<dbReference type="Pfam" id="PF01494">
    <property type="entry name" value="FAD_binding_3"/>
    <property type="match status" value="1"/>
</dbReference>
<dbReference type="InterPro" id="IPR010971">
    <property type="entry name" value="UbiH/COQ6"/>
</dbReference>
<dbReference type="Gene3D" id="3.50.50.60">
    <property type="entry name" value="FAD/NAD(P)-binding domain"/>
    <property type="match status" value="2"/>
</dbReference>
<accession>A0ABU8K8Q5</accession>
<evidence type="ECO:0000259" key="8">
    <source>
        <dbReference type="Pfam" id="PF01494"/>
    </source>
</evidence>
<keyword evidence="4" id="KW-0285">Flavoprotein</keyword>
<evidence type="ECO:0000313" key="9">
    <source>
        <dbReference type="EMBL" id="MEI9401865.1"/>
    </source>
</evidence>
<dbReference type="Proteomes" id="UP001366503">
    <property type="component" value="Unassembled WGS sequence"/>
</dbReference>
<evidence type="ECO:0000256" key="6">
    <source>
        <dbReference type="ARBA" id="ARBA00023002"/>
    </source>
</evidence>
<evidence type="ECO:0000313" key="10">
    <source>
        <dbReference type="Proteomes" id="UP001366503"/>
    </source>
</evidence>
<dbReference type="InterPro" id="IPR036188">
    <property type="entry name" value="FAD/NAD-bd_sf"/>
</dbReference>
<evidence type="ECO:0000256" key="5">
    <source>
        <dbReference type="ARBA" id="ARBA00022827"/>
    </source>
</evidence>
<keyword evidence="7" id="KW-0503">Monooxygenase</keyword>
<proteinExistence type="inferred from homology"/>
<evidence type="ECO:0000256" key="1">
    <source>
        <dbReference type="ARBA" id="ARBA00001974"/>
    </source>
</evidence>
<dbReference type="InterPro" id="IPR002938">
    <property type="entry name" value="FAD-bd"/>
</dbReference>
<keyword evidence="10" id="KW-1185">Reference proteome</keyword>
<reference evidence="9 10" key="1">
    <citation type="submission" date="2022-12" db="EMBL/GenBank/DDBJ databases">
        <authorList>
            <person name="Muema E."/>
        </authorList>
    </citation>
    <scope>NUCLEOTIDE SEQUENCE [LARGE SCALE GENOMIC DNA]</scope>
    <source>
        <strain evidence="10">1330</strain>
    </source>
</reference>
<dbReference type="SUPFAM" id="SSF51905">
    <property type="entry name" value="FAD/NAD(P)-binding domain"/>
    <property type="match status" value="1"/>
</dbReference>
<feature type="domain" description="FAD-binding" evidence="8">
    <location>
        <begin position="5"/>
        <end position="341"/>
    </location>
</feature>
<evidence type="ECO:0000256" key="7">
    <source>
        <dbReference type="ARBA" id="ARBA00023033"/>
    </source>
</evidence>